<dbReference type="AlphaFoldDB" id="F2TRS7"/>
<dbReference type="EMBL" id="GG749511">
    <property type="protein sequence ID" value="EGE85940.2"/>
    <property type="molecule type" value="Genomic_DNA"/>
</dbReference>
<dbReference type="HOGENOM" id="CLU_1094324_0_0_1"/>
<dbReference type="Proteomes" id="UP000007802">
    <property type="component" value="Unassembled WGS sequence"/>
</dbReference>
<accession>F2TRS7</accession>
<proteinExistence type="predicted"/>
<organism evidence="1">
    <name type="scientific">Ajellomyces dermatitidis (strain ATCC 18188 / CBS 674.68)</name>
    <name type="common">Blastomyces dermatitidis</name>
    <dbReference type="NCBI Taxonomy" id="653446"/>
    <lineage>
        <taxon>Eukaryota</taxon>
        <taxon>Fungi</taxon>
        <taxon>Dikarya</taxon>
        <taxon>Ascomycota</taxon>
        <taxon>Pezizomycotina</taxon>
        <taxon>Eurotiomycetes</taxon>
        <taxon>Eurotiomycetidae</taxon>
        <taxon>Onygenales</taxon>
        <taxon>Ajellomycetaceae</taxon>
        <taxon>Blastomyces</taxon>
    </lineage>
</organism>
<evidence type="ECO:0000313" key="1">
    <source>
        <dbReference type="EMBL" id="EGE85940.2"/>
    </source>
</evidence>
<reference evidence="1" key="1">
    <citation type="submission" date="2010-03" db="EMBL/GenBank/DDBJ databases">
        <title>Annotation of Blastomyces dermatitidis strain ATCC 18188.</title>
        <authorList>
            <consortium name="The Broad Institute Genome Sequencing Platform"/>
            <consortium name="Broad Institute Genome Sequencing Center for Infectious Disease."/>
            <person name="Cuomo C."/>
            <person name="Klein B."/>
            <person name="Sullivan T."/>
            <person name="Heitman J."/>
            <person name="Young S."/>
            <person name="Zeng Q."/>
            <person name="Gargeya S."/>
            <person name="Alvarado L."/>
            <person name="Berlin A.M."/>
            <person name="Chapman S.B."/>
            <person name="Chen Z."/>
            <person name="Freedman E."/>
            <person name="Gellesch M."/>
            <person name="Goldberg J."/>
            <person name="Griggs A."/>
            <person name="Gujja S."/>
            <person name="Heilman E."/>
            <person name="Heiman D."/>
            <person name="Howarth C."/>
            <person name="Mehta T."/>
            <person name="Neiman D."/>
            <person name="Pearson M."/>
            <person name="Roberts A."/>
            <person name="Saif S."/>
            <person name="Shea T."/>
            <person name="Shenoy N."/>
            <person name="Sisk P."/>
            <person name="Stolte C."/>
            <person name="Sykes S."/>
            <person name="White J."/>
            <person name="Yandava C."/>
            <person name="Haas B."/>
            <person name="Nusbaum C."/>
            <person name="Birren B."/>
        </authorList>
    </citation>
    <scope>NUCLEOTIDE SEQUENCE [LARGE SCALE GENOMIC DNA]</scope>
    <source>
        <strain evidence="1">ATCC 18188</strain>
    </source>
</reference>
<protein>
    <submittedName>
        <fullName evidence="1">Uncharacterized protein</fullName>
    </submittedName>
</protein>
<sequence length="359" mass="40192">MAMNPQVQFGFISVLPREIRDSIYLELWHSCGLPPHILWHSNFTDANNSHLCRWQCTTEYQVEDQLQQDIEALRNQLGVPLDHHKINVEYSRRLKSPYLNPSACGEIAAELHGDQAMLQNYVCIRESMTPSSSEVFSSECLLSIYGSTTFVLADMRSLQAFSGYCEKPPLLKKFWEVISPPALLRCTKHLEVSLTPNFSLAQACARSGSPQPSGTLHDVGSVTISAPLSKDILPKDGYVEEDITQSNVHLWKRGAGDKLHPRLWPMRPGDPGEGQIYSGTVCFPWKRICLWVIRPQGYGNTQGDNFRAPTVGQYHTSSPCPTRFETSSAPVLTCIYGSPLHPRSHPLPSARELSLSRSE</sequence>
<name>F2TRS7_AJEDA</name>
<gene>
    <name evidence="1" type="ORF">BDDG_08885</name>
</gene>